<dbReference type="EMBL" id="LT934425">
    <property type="protein sequence ID" value="SOH02593.1"/>
    <property type="molecule type" value="Genomic_DNA"/>
</dbReference>
<evidence type="ECO:0000313" key="6">
    <source>
        <dbReference type="Proteomes" id="UP000501926"/>
    </source>
</evidence>
<dbReference type="InterPro" id="IPR013216">
    <property type="entry name" value="Methyltransf_11"/>
</dbReference>
<reference evidence="2" key="1">
    <citation type="journal article" date="2006" name="Nature">
        <title>Deciphering the evolution and metabolism of an anammox bacterium from a community genome.</title>
        <authorList>
            <person name="Strous M."/>
            <person name="Pelletier E."/>
            <person name="Mangenot S."/>
            <person name="Rattei T."/>
            <person name="Lehner A."/>
            <person name="Taylor M.W."/>
            <person name="Horn M."/>
            <person name="Daims H."/>
            <person name="Bartol-Mavel D."/>
            <person name="Wincker P."/>
            <person name="Barbe V."/>
            <person name="Fonknechten N."/>
            <person name="Vallenet D."/>
            <person name="Segurens B."/>
            <person name="Schenowitz-Truong C."/>
            <person name="Medigue C."/>
            <person name="Collingro A."/>
            <person name="Snel B."/>
            <person name="Dutilh B.E."/>
            <person name="OpDenCamp H.J.M."/>
            <person name="vanDerDrift C."/>
            <person name="Cirpus I."/>
            <person name="vanDePas-Schoonen K.T."/>
            <person name="Harhangi H.R."/>
            <person name="vanNiftrik L."/>
            <person name="Schmid M."/>
            <person name="Keltjens J."/>
            <person name="vanDeVossenberg J."/>
            <person name="Kartal B."/>
            <person name="Meier H."/>
            <person name="Frishman D."/>
            <person name="Huynen M.A."/>
            <person name="Mewes H."/>
            <person name="Weissenbach J."/>
            <person name="Jetten M.S.M."/>
            <person name="Wagner M."/>
            <person name="LePaslier D."/>
        </authorList>
    </citation>
    <scope>NUCLEOTIDE SEQUENCE</scope>
</reference>
<evidence type="ECO:0000259" key="1">
    <source>
        <dbReference type="Pfam" id="PF08241"/>
    </source>
</evidence>
<gene>
    <name evidence="2" type="primary">pmtA</name>
    <name evidence="4" type="synonym">pmtA_1</name>
    <name evidence="3" type="ORF">KsCSTR_21250</name>
    <name evidence="4" type="ORF">KSMBR1_0072</name>
    <name evidence="2" type="ORF">kuste3635</name>
</gene>
<protein>
    <submittedName>
        <fullName evidence="3">Putative phosphatidylethanolamine N-methyltransferase</fullName>
        <ecNumber evidence="2 3">2.1.1.17</ecNumber>
    </submittedName>
    <submittedName>
        <fullName evidence="2">Similar to phosphatidylethanolamine N-methyltransferase</fullName>
    </submittedName>
</protein>
<dbReference type="AlphaFoldDB" id="Q1Q301"/>
<dbReference type="CDD" id="cd02440">
    <property type="entry name" value="AdoMet_MTases"/>
    <property type="match status" value="1"/>
</dbReference>
<keyword evidence="2" id="KW-0808">Transferase</keyword>
<reference evidence="3 6" key="5">
    <citation type="submission" date="2020-02" db="EMBL/GenBank/DDBJ databases">
        <title>Newly sequenced genome of strain CSTR1 showed variability in Candidatus Kuenenia stuttgartiensis genomes.</title>
        <authorList>
            <person name="Ding C."/>
            <person name="Adrian L."/>
        </authorList>
    </citation>
    <scope>NUCLEOTIDE SEQUENCE [LARGE SCALE GENOMIC DNA]</scope>
    <source>
        <strain evidence="3 6">CSTR1</strain>
    </source>
</reference>
<reference evidence="5" key="4">
    <citation type="submission" date="2017-10" db="EMBL/GenBank/DDBJ databases">
        <authorList>
            <person name="Frank J."/>
        </authorList>
    </citation>
    <scope>NUCLEOTIDE SEQUENCE [LARGE SCALE GENOMIC DNA]</scope>
</reference>
<dbReference type="GO" id="GO:0032259">
    <property type="term" value="P:methylation"/>
    <property type="evidence" value="ECO:0007669"/>
    <property type="project" value="UniProtKB-KW"/>
</dbReference>
<dbReference type="Proteomes" id="UP000501926">
    <property type="component" value="Chromosome"/>
</dbReference>
<keyword evidence="5" id="KW-1185">Reference proteome</keyword>
<dbReference type="RefSeq" id="WP_099323548.1">
    <property type="nucleotide sequence ID" value="NZ_CP049055.1"/>
</dbReference>
<dbReference type="Gene3D" id="3.40.50.150">
    <property type="entry name" value="Vaccinia Virus protein VP39"/>
    <property type="match status" value="1"/>
</dbReference>
<accession>Q1Q301</accession>
<dbReference type="SUPFAM" id="SSF53335">
    <property type="entry name" value="S-adenosyl-L-methionine-dependent methyltransferases"/>
    <property type="match status" value="1"/>
</dbReference>
<dbReference type="KEGG" id="kst:KSMBR1_0072"/>
<evidence type="ECO:0000313" key="2">
    <source>
        <dbReference type="EMBL" id="CAJ74398.1"/>
    </source>
</evidence>
<name>Q1Q301_KUEST</name>
<dbReference type="OrthoDB" id="9772751at2"/>
<dbReference type="PANTHER" id="PTHR45036">
    <property type="entry name" value="METHYLTRANSFERASE LIKE 7B"/>
    <property type="match status" value="1"/>
</dbReference>
<sequence>MSDHLKKIYSLYAYVYDTLFGKIFEHGRCTALKMMDIEPHDTILEVGIGTGLSLPLYPKGISIIGIDLSEEMLLRAKTKKMKYTLNNVHLSTMDASLLAFRNNTFDKVIASHVITVVPEPIHTLNEIKRVCKKEGDIFILNYAGIDNQFISRFEKIISPIRDKLGLGKHFDLDLLLKEASLPVMSKQQVNIFNACQIIKCRNNTSSEA</sequence>
<feature type="domain" description="Methyltransferase type 11" evidence="1">
    <location>
        <begin position="44"/>
        <end position="139"/>
    </location>
</feature>
<proteinExistence type="predicted"/>
<dbReference type="GO" id="GO:0004608">
    <property type="term" value="F:phosphatidylethanolamine N-methyltransferase activity"/>
    <property type="evidence" value="ECO:0007669"/>
    <property type="project" value="UniProtKB-EC"/>
</dbReference>
<reference evidence="2" key="2">
    <citation type="submission" date="2006-01" db="EMBL/GenBank/DDBJ databases">
        <authorList>
            <person name="Genoscope"/>
        </authorList>
    </citation>
    <scope>NUCLEOTIDE SEQUENCE</scope>
</reference>
<organism evidence="2">
    <name type="scientific">Kuenenia stuttgartiensis</name>
    <dbReference type="NCBI Taxonomy" id="174633"/>
    <lineage>
        <taxon>Bacteria</taxon>
        <taxon>Pseudomonadati</taxon>
        <taxon>Planctomycetota</taxon>
        <taxon>Candidatus Brocadiia</taxon>
        <taxon>Candidatus Brocadiales</taxon>
        <taxon>Candidatus Brocadiaceae</taxon>
        <taxon>Candidatus Kuenenia</taxon>
    </lineage>
</organism>
<dbReference type="InterPro" id="IPR029063">
    <property type="entry name" value="SAM-dependent_MTases_sf"/>
</dbReference>
<dbReference type="EMBL" id="CP049055">
    <property type="protein sequence ID" value="QII11504.1"/>
    <property type="molecule type" value="Genomic_DNA"/>
</dbReference>
<evidence type="ECO:0000313" key="4">
    <source>
        <dbReference type="EMBL" id="SOH02593.1"/>
    </source>
</evidence>
<reference evidence="4" key="3">
    <citation type="submission" date="2017-10" db="EMBL/GenBank/DDBJ databases">
        <authorList>
            <person name="Banno H."/>
            <person name="Chua N.-H."/>
        </authorList>
    </citation>
    <scope>NUCLEOTIDE SEQUENCE [LARGE SCALE GENOMIC DNA]</scope>
    <source>
        <strain evidence="4">Kuenenia_mbr1_ru-nijmegen</strain>
    </source>
</reference>
<dbReference type="Pfam" id="PF08241">
    <property type="entry name" value="Methyltransf_11"/>
    <property type="match status" value="1"/>
</dbReference>
<evidence type="ECO:0000313" key="3">
    <source>
        <dbReference type="EMBL" id="QII11504.1"/>
    </source>
</evidence>
<dbReference type="Proteomes" id="UP000221734">
    <property type="component" value="Chromosome Kuenenia_stuttgartiensis_MBR1"/>
</dbReference>
<keyword evidence="2" id="KW-0489">Methyltransferase</keyword>
<dbReference type="InterPro" id="IPR052356">
    <property type="entry name" value="Thiol_S-MT"/>
</dbReference>
<dbReference type="EC" id="2.1.1.17" evidence="2 3"/>
<dbReference type="EMBL" id="CT573071">
    <property type="protein sequence ID" value="CAJ74398.1"/>
    <property type="molecule type" value="Genomic_DNA"/>
</dbReference>
<dbReference type="PANTHER" id="PTHR45036:SF1">
    <property type="entry name" value="METHYLTRANSFERASE LIKE 7A"/>
    <property type="match status" value="1"/>
</dbReference>
<evidence type="ECO:0000313" key="5">
    <source>
        <dbReference type="Proteomes" id="UP000221734"/>
    </source>
</evidence>